<evidence type="ECO:0000313" key="3">
    <source>
        <dbReference type="Proteomes" id="UP000259030"/>
    </source>
</evidence>
<feature type="compositionally biased region" description="Basic and acidic residues" evidence="1">
    <location>
        <begin position="74"/>
        <end position="87"/>
    </location>
</feature>
<accession>A0A221SU28</accession>
<feature type="region of interest" description="Disordered" evidence="1">
    <location>
        <begin position="63"/>
        <end position="87"/>
    </location>
</feature>
<organism evidence="2 3">
    <name type="scientific">Deinococcus ficus</name>
    <dbReference type="NCBI Taxonomy" id="317577"/>
    <lineage>
        <taxon>Bacteria</taxon>
        <taxon>Thermotogati</taxon>
        <taxon>Deinococcota</taxon>
        <taxon>Deinococci</taxon>
        <taxon>Deinococcales</taxon>
        <taxon>Deinococcaceae</taxon>
        <taxon>Deinococcus</taxon>
    </lineage>
</organism>
<dbReference type="RefSeq" id="WP_027461913.1">
    <property type="nucleotide sequence ID" value="NZ_CP021081.1"/>
</dbReference>
<sequence length="87" mass="8834">MTDTGGKYGDHPLGRSVEEIERESGNVRQSPVEGEAQGGAGVVVVPAISNINETAVPGVIVNPGALVEPGAGPDDGRARPARDSSEE</sequence>
<reference evidence="2 3" key="1">
    <citation type="submission" date="2017-05" db="EMBL/GenBank/DDBJ databases">
        <title>The complete genome sequence of Deinococcus ficus isolated from the rhizosphere of the Ficus religiosa L. in Taiwan.</title>
        <authorList>
            <person name="Wu K.-M."/>
            <person name="Liao T.-L."/>
            <person name="Liu Y.-M."/>
            <person name="Young C.-C."/>
            <person name="Tsai S.-F."/>
        </authorList>
    </citation>
    <scope>NUCLEOTIDE SEQUENCE [LARGE SCALE GENOMIC DNA]</scope>
    <source>
        <strain evidence="2 3">CC-FR2-10</strain>
    </source>
</reference>
<evidence type="ECO:0000256" key="1">
    <source>
        <dbReference type="SAM" id="MobiDB-lite"/>
    </source>
</evidence>
<feature type="region of interest" description="Disordered" evidence="1">
    <location>
        <begin position="1"/>
        <end position="37"/>
    </location>
</feature>
<feature type="compositionally biased region" description="Basic and acidic residues" evidence="1">
    <location>
        <begin position="8"/>
        <end position="25"/>
    </location>
</feature>
<gene>
    <name evidence="2" type="ORF">DFI_03175</name>
</gene>
<dbReference type="AlphaFoldDB" id="A0A221SU28"/>
<dbReference type="STRING" id="317577.GCA_000419625_00504"/>
<proteinExistence type="predicted"/>
<name>A0A221SU28_9DEIO</name>
<evidence type="ECO:0000313" key="2">
    <source>
        <dbReference type="EMBL" id="ASN80144.1"/>
    </source>
</evidence>
<protein>
    <submittedName>
        <fullName evidence="2">Uncharacterized protein</fullName>
    </submittedName>
</protein>
<dbReference type="Proteomes" id="UP000259030">
    <property type="component" value="Chromosome"/>
</dbReference>
<dbReference type="EMBL" id="CP021081">
    <property type="protein sequence ID" value="ASN80144.1"/>
    <property type="molecule type" value="Genomic_DNA"/>
</dbReference>
<keyword evidence="3" id="KW-1185">Reference proteome</keyword>
<dbReference type="KEGG" id="dfc:DFI_03175"/>